<feature type="region of interest" description="Disordered" evidence="2">
    <location>
        <begin position="203"/>
        <end position="252"/>
    </location>
</feature>
<evidence type="ECO:0000313" key="4">
    <source>
        <dbReference type="EMBL" id="KAJ9539235.1"/>
    </source>
</evidence>
<comment type="caution">
    <text evidence="4">The sequence shown here is derived from an EMBL/GenBank/DDBJ whole genome shotgun (WGS) entry which is preliminary data.</text>
</comment>
<proteinExistence type="predicted"/>
<keyword evidence="5" id="KW-1185">Reference proteome</keyword>
<dbReference type="EMBL" id="JARYMX010000008">
    <property type="protein sequence ID" value="KAJ9539235.1"/>
    <property type="molecule type" value="Genomic_DNA"/>
</dbReference>
<dbReference type="GO" id="GO:0003676">
    <property type="term" value="F:nucleic acid binding"/>
    <property type="evidence" value="ECO:0007669"/>
    <property type="project" value="InterPro"/>
</dbReference>
<evidence type="ECO:0000259" key="3">
    <source>
        <dbReference type="PROSITE" id="PS50158"/>
    </source>
</evidence>
<keyword evidence="1" id="KW-0862">Zinc</keyword>
<feature type="compositionally biased region" description="Basic and acidic residues" evidence="2">
    <location>
        <begin position="203"/>
        <end position="212"/>
    </location>
</feature>
<dbReference type="Proteomes" id="UP001172457">
    <property type="component" value="Chromosome 8"/>
</dbReference>
<sequence>MANTVNASFMSTGSQSKPLTLFRDEYPQWNVRMINFLEGIHPRICEFLYNPPYIPMDLIPRVPATGTTPEIPEHYEPKAREIEGGKKILKNNRAFCIDKYHNFKAKEGEVLSDTYSRFNTLISNCKRYGVVRTTEENNSLFLKSLGGEWTHLMMSMKAALDLMVWTLGDLFGSLKSQEPQVLQMKISYGGPLALMAGDSFEKKAEPKKEVKEKKKNKKVLIAESDGSSEKSKRDESDRREEGQKTAQRGEELRKDEVKEGCFKCGNLGHFTVECWSKGQRVPQKGPREATFYKEKAYNYQQKSLLAQISELVTDESSEEEAQKGRLDLEGDSDTEGEIFCGMAKIDNDSSDSNVYEVSTSYSSKSMVLYNEIIDNLDSCHLDNEELKEKLSFYEKEITLLVDPALLRPDEMIMILNLYLVNRFQDQDQETNESVLQSTDPVH</sequence>
<organism evidence="4 5">
    <name type="scientific">Centaurea solstitialis</name>
    <name type="common">yellow star-thistle</name>
    <dbReference type="NCBI Taxonomy" id="347529"/>
    <lineage>
        <taxon>Eukaryota</taxon>
        <taxon>Viridiplantae</taxon>
        <taxon>Streptophyta</taxon>
        <taxon>Embryophyta</taxon>
        <taxon>Tracheophyta</taxon>
        <taxon>Spermatophyta</taxon>
        <taxon>Magnoliopsida</taxon>
        <taxon>eudicotyledons</taxon>
        <taxon>Gunneridae</taxon>
        <taxon>Pentapetalae</taxon>
        <taxon>asterids</taxon>
        <taxon>campanulids</taxon>
        <taxon>Asterales</taxon>
        <taxon>Asteraceae</taxon>
        <taxon>Carduoideae</taxon>
        <taxon>Cardueae</taxon>
        <taxon>Centaureinae</taxon>
        <taxon>Centaurea</taxon>
    </lineage>
</organism>
<evidence type="ECO:0000256" key="1">
    <source>
        <dbReference type="PROSITE-ProRule" id="PRU00047"/>
    </source>
</evidence>
<protein>
    <recommendedName>
        <fullName evidence="3">CCHC-type domain-containing protein</fullName>
    </recommendedName>
</protein>
<name>A0AA38SAK6_9ASTR</name>
<reference evidence="4" key="1">
    <citation type="submission" date="2023-03" db="EMBL/GenBank/DDBJ databases">
        <title>Chromosome-scale reference genome and RAD-based genetic map of yellow starthistle (Centaurea solstitialis) reveal putative structural variation and QTLs associated with invader traits.</title>
        <authorList>
            <person name="Reatini B."/>
            <person name="Cang F.A."/>
            <person name="Jiang Q."/>
            <person name="Mckibben M.T.W."/>
            <person name="Barker M.S."/>
            <person name="Rieseberg L.H."/>
            <person name="Dlugosch K.M."/>
        </authorList>
    </citation>
    <scope>NUCLEOTIDE SEQUENCE</scope>
    <source>
        <strain evidence="4">CAN-66</strain>
        <tissue evidence="4">Leaf</tissue>
    </source>
</reference>
<dbReference type="GO" id="GO:0008270">
    <property type="term" value="F:zinc ion binding"/>
    <property type="evidence" value="ECO:0007669"/>
    <property type="project" value="UniProtKB-KW"/>
</dbReference>
<keyword evidence="1" id="KW-0479">Metal-binding</keyword>
<dbReference type="PROSITE" id="PS50158">
    <property type="entry name" value="ZF_CCHC"/>
    <property type="match status" value="1"/>
</dbReference>
<accession>A0AA38SAK6</accession>
<gene>
    <name evidence="4" type="ORF">OSB04_031968</name>
</gene>
<feature type="domain" description="CCHC-type" evidence="3">
    <location>
        <begin position="261"/>
        <end position="274"/>
    </location>
</feature>
<feature type="compositionally biased region" description="Basic and acidic residues" evidence="2">
    <location>
        <begin position="227"/>
        <end position="252"/>
    </location>
</feature>
<evidence type="ECO:0000256" key="2">
    <source>
        <dbReference type="SAM" id="MobiDB-lite"/>
    </source>
</evidence>
<evidence type="ECO:0000313" key="5">
    <source>
        <dbReference type="Proteomes" id="UP001172457"/>
    </source>
</evidence>
<dbReference type="InterPro" id="IPR001878">
    <property type="entry name" value="Znf_CCHC"/>
</dbReference>
<keyword evidence="1" id="KW-0863">Zinc-finger</keyword>
<dbReference type="AlphaFoldDB" id="A0AA38SAK6"/>